<dbReference type="Proteomes" id="UP001160390">
    <property type="component" value="Unassembled WGS sequence"/>
</dbReference>
<accession>A0AA35MIT1</accession>
<reference evidence="1" key="1">
    <citation type="submission" date="2023-01" db="EMBL/GenBank/DDBJ databases">
        <authorList>
            <person name="Piombo E."/>
        </authorList>
    </citation>
    <scope>NUCLEOTIDE SEQUENCE</scope>
</reference>
<keyword evidence="2" id="KW-1185">Reference proteome</keyword>
<organism evidence="1 2">
    <name type="scientific">Clonostachys chloroleuca</name>
    <dbReference type="NCBI Taxonomy" id="1926264"/>
    <lineage>
        <taxon>Eukaryota</taxon>
        <taxon>Fungi</taxon>
        <taxon>Dikarya</taxon>
        <taxon>Ascomycota</taxon>
        <taxon>Pezizomycotina</taxon>
        <taxon>Sordariomycetes</taxon>
        <taxon>Hypocreomycetidae</taxon>
        <taxon>Hypocreales</taxon>
        <taxon>Bionectriaceae</taxon>
        <taxon>Clonostachys</taxon>
    </lineage>
</organism>
<evidence type="ECO:0000313" key="2">
    <source>
        <dbReference type="Proteomes" id="UP001160390"/>
    </source>
</evidence>
<evidence type="ECO:0000313" key="1">
    <source>
        <dbReference type="EMBL" id="CAI6097324.1"/>
    </source>
</evidence>
<proteinExistence type="predicted"/>
<name>A0AA35MIT1_9HYPO</name>
<sequence length="352" mass="40163">MAVPPPSEYRTLYDLPLLDEPEISTDRASVEFTEYSVSLYHLENLGDVQNDLPYGPQDFLAVLKQYYCIARQQHEALQEIRNIHPTAELELWPSETVVVFEDLRDQITVQLDRVASKIASIARHLGLSEDIEGTTKLHPTMNEISNMILGDVARAPAQGVFNVHKDKEDTSVVSPLVYFVCTGMDRGGNQLHNLVHVGCTRERFPMWKPLQQHRNDARDDLLGREVINKWSKWRDQLVKLGVATTDATFRLRENLMQGNTEELPTWAHELLMTKLRACSNHVGQAFQQVDWNTIIEMGCCMLCKTTISFEEIKEKDFKKEARCANLPQKRHCPHSCAEVATSGICDFKTRTP</sequence>
<comment type="caution">
    <text evidence="1">The sequence shown here is derived from an EMBL/GenBank/DDBJ whole genome shotgun (WGS) entry which is preliminary data.</text>
</comment>
<dbReference type="AlphaFoldDB" id="A0AA35MIT1"/>
<protein>
    <submittedName>
        <fullName evidence="1">Uncharacterized protein</fullName>
    </submittedName>
</protein>
<gene>
    <name evidence="1" type="ORF">CCHLO57077_00014434</name>
</gene>
<dbReference type="EMBL" id="CABFNP030001291">
    <property type="protein sequence ID" value="CAI6097324.1"/>
    <property type="molecule type" value="Genomic_DNA"/>
</dbReference>